<proteinExistence type="predicted"/>
<dbReference type="Proteomes" id="UP000604046">
    <property type="component" value="Unassembled WGS sequence"/>
</dbReference>
<dbReference type="AlphaFoldDB" id="A0A812I900"/>
<evidence type="ECO:0000313" key="1">
    <source>
        <dbReference type="EMBL" id="CAE7022211.1"/>
    </source>
</evidence>
<dbReference type="EMBL" id="CAJNDS010000175">
    <property type="protein sequence ID" value="CAE7022211.1"/>
    <property type="molecule type" value="Genomic_DNA"/>
</dbReference>
<name>A0A812I900_9DINO</name>
<gene>
    <name evidence="1" type="ORF">SNAT2548_LOCUS2908</name>
</gene>
<reference evidence="1" key="1">
    <citation type="submission" date="2021-02" db="EMBL/GenBank/DDBJ databases">
        <authorList>
            <person name="Dougan E. K."/>
            <person name="Rhodes N."/>
            <person name="Thang M."/>
            <person name="Chan C."/>
        </authorList>
    </citation>
    <scope>NUCLEOTIDE SEQUENCE</scope>
</reference>
<protein>
    <submittedName>
        <fullName evidence="1">Uncharacterized protein</fullName>
    </submittedName>
</protein>
<evidence type="ECO:0000313" key="2">
    <source>
        <dbReference type="Proteomes" id="UP000604046"/>
    </source>
</evidence>
<keyword evidence="2" id="KW-1185">Reference proteome</keyword>
<organism evidence="1 2">
    <name type="scientific">Symbiodinium natans</name>
    <dbReference type="NCBI Taxonomy" id="878477"/>
    <lineage>
        <taxon>Eukaryota</taxon>
        <taxon>Sar</taxon>
        <taxon>Alveolata</taxon>
        <taxon>Dinophyceae</taxon>
        <taxon>Suessiales</taxon>
        <taxon>Symbiodiniaceae</taxon>
        <taxon>Symbiodinium</taxon>
    </lineage>
</organism>
<dbReference type="OrthoDB" id="407719at2759"/>
<accession>A0A812I900</accession>
<comment type="caution">
    <text evidence="1">The sequence shown here is derived from an EMBL/GenBank/DDBJ whole genome shotgun (WGS) entry which is preliminary data.</text>
</comment>
<sequence length="339" mass="38583">MERPSKLQRLHSLRRATPFCSKSALHGILKDISQHGVPEMSGPKEMREATRSFLSRYNTYGPLFVEHEAKTTEGGLATFMLLNVFSLLEGVCRQGGAFYTLLKRCAEGEDSWSRLVQQKQRCAAKDFNLWQQATGWTFSPECIFSEPLLRNVIRPVAMFVHDWMHCCLSNGTLNEATWRLLKTIQGQDFSAVFGDLEKFVDLWTLPASIAQIKLGQIKSCKDADKFKTTASEMLTLNPVLAYFVRTCILAHGFLEPQCRAFLQMSHMVELLQAACHGHAEHVSPLQLTQAADECMRSWFAADWEKHVNRKMHWLRNIRGYLQPSAWKESTKPLQGMLAA</sequence>